<name>A0A251NQM5_PRUPE</name>
<accession>A0A251NQM5</accession>
<dbReference type="EMBL" id="CM007656">
    <property type="protein sequence ID" value="ONI00655.1"/>
    <property type="molecule type" value="Genomic_DNA"/>
</dbReference>
<keyword evidence="2" id="KW-1185">Reference proteome</keyword>
<evidence type="ECO:0000313" key="1">
    <source>
        <dbReference type="EMBL" id="ONI00655.1"/>
    </source>
</evidence>
<evidence type="ECO:0000313" key="2">
    <source>
        <dbReference type="Proteomes" id="UP000006882"/>
    </source>
</evidence>
<gene>
    <name evidence="1" type="ORF">PRUPE_6G100800</name>
</gene>
<dbReference type="Proteomes" id="UP000006882">
    <property type="component" value="Chromosome G6"/>
</dbReference>
<organism evidence="1 2">
    <name type="scientific">Prunus persica</name>
    <name type="common">Peach</name>
    <name type="synonym">Amygdalus persica</name>
    <dbReference type="NCBI Taxonomy" id="3760"/>
    <lineage>
        <taxon>Eukaryota</taxon>
        <taxon>Viridiplantae</taxon>
        <taxon>Streptophyta</taxon>
        <taxon>Embryophyta</taxon>
        <taxon>Tracheophyta</taxon>
        <taxon>Spermatophyta</taxon>
        <taxon>Magnoliopsida</taxon>
        <taxon>eudicotyledons</taxon>
        <taxon>Gunneridae</taxon>
        <taxon>Pentapetalae</taxon>
        <taxon>rosids</taxon>
        <taxon>fabids</taxon>
        <taxon>Rosales</taxon>
        <taxon>Rosaceae</taxon>
        <taxon>Amygdaloideae</taxon>
        <taxon>Amygdaleae</taxon>
        <taxon>Prunus</taxon>
    </lineage>
</organism>
<sequence>MAYINVSVMAKQKKERECFYHHIISKKWALEQVFLEFSVRASSFSATARKQALRVNSPWRTLKRHKIHLDENSSVLGCTLYGLVCHYQSYSQDWAEDQRSPFWVRTLSFPS</sequence>
<reference evidence="1 2" key="1">
    <citation type="journal article" date="2013" name="Nat. Genet.">
        <title>The high-quality draft genome of peach (Prunus persica) identifies unique patterns of genetic diversity, domestication and genome evolution.</title>
        <authorList>
            <consortium name="International Peach Genome Initiative"/>
            <person name="Verde I."/>
            <person name="Abbott A.G."/>
            <person name="Scalabrin S."/>
            <person name="Jung S."/>
            <person name="Shu S."/>
            <person name="Marroni F."/>
            <person name="Zhebentyayeva T."/>
            <person name="Dettori M.T."/>
            <person name="Grimwood J."/>
            <person name="Cattonaro F."/>
            <person name="Zuccolo A."/>
            <person name="Rossini L."/>
            <person name="Jenkins J."/>
            <person name="Vendramin E."/>
            <person name="Meisel L.A."/>
            <person name="Decroocq V."/>
            <person name="Sosinski B."/>
            <person name="Prochnik S."/>
            <person name="Mitros T."/>
            <person name="Policriti A."/>
            <person name="Cipriani G."/>
            <person name="Dondini L."/>
            <person name="Ficklin S."/>
            <person name="Goodstein D.M."/>
            <person name="Xuan P."/>
            <person name="Del Fabbro C."/>
            <person name="Aramini V."/>
            <person name="Copetti D."/>
            <person name="Gonzalez S."/>
            <person name="Horner D.S."/>
            <person name="Falchi R."/>
            <person name="Lucas S."/>
            <person name="Mica E."/>
            <person name="Maldonado J."/>
            <person name="Lazzari B."/>
            <person name="Bielenberg D."/>
            <person name="Pirona R."/>
            <person name="Miculan M."/>
            <person name="Barakat A."/>
            <person name="Testolin R."/>
            <person name="Stella A."/>
            <person name="Tartarini S."/>
            <person name="Tonutti P."/>
            <person name="Arus P."/>
            <person name="Orellana A."/>
            <person name="Wells C."/>
            <person name="Main D."/>
            <person name="Vizzotto G."/>
            <person name="Silva H."/>
            <person name="Salamini F."/>
            <person name="Schmutz J."/>
            <person name="Morgante M."/>
            <person name="Rokhsar D.S."/>
        </authorList>
    </citation>
    <scope>NUCLEOTIDE SEQUENCE [LARGE SCALE GENOMIC DNA]</scope>
    <source>
        <strain evidence="2">cv. Nemared</strain>
    </source>
</reference>
<protein>
    <submittedName>
        <fullName evidence="1">Uncharacterized protein</fullName>
    </submittedName>
</protein>
<dbReference type="Gramene" id="ONI00655">
    <property type="protein sequence ID" value="ONI00655"/>
    <property type="gene ID" value="PRUPE_6G100800"/>
</dbReference>
<dbReference type="AlphaFoldDB" id="A0A251NQM5"/>
<proteinExistence type="predicted"/>